<protein>
    <recommendedName>
        <fullName evidence="4">2-amino-4-hydroxy-6-hydroxymethyldihydropteridine pyrophosphokinase</fullName>
        <ecNumber evidence="3">2.7.6.3</ecNumber>
    </recommendedName>
    <alternativeName>
        <fullName evidence="11">6-hydroxymethyl-7,8-dihydropterin pyrophosphokinase</fullName>
    </alternativeName>
    <alternativeName>
        <fullName evidence="12">7,8-dihydro-6-hydroxymethylpterin-pyrophosphokinase</fullName>
    </alternativeName>
</protein>
<dbReference type="Pfam" id="PF01288">
    <property type="entry name" value="HPPK"/>
    <property type="match status" value="1"/>
</dbReference>
<dbReference type="GO" id="GO:0046656">
    <property type="term" value="P:folic acid biosynthetic process"/>
    <property type="evidence" value="ECO:0007669"/>
    <property type="project" value="UniProtKB-KW"/>
</dbReference>
<evidence type="ECO:0000256" key="7">
    <source>
        <dbReference type="ARBA" id="ARBA00022777"/>
    </source>
</evidence>
<evidence type="ECO:0000256" key="3">
    <source>
        <dbReference type="ARBA" id="ARBA00013253"/>
    </source>
</evidence>
<evidence type="ECO:0000313" key="15">
    <source>
        <dbReference type="Proteomes" id="UP000279384"/>
    </source>
</evidence>
<dbReference type="GO" id="GO:0046654">
    <property type="term" value="P:tetrahydrofolate biosynthetic process"/>
    <property type="evidence" value="ECO:0007669"/>
    <property type="project" value="UniProtKB-UniPathway"/>
</dbReference>
<evidence type="ECO:0000256" key="6">
    <source>
        <dbReference type="ARBA" id="ARBA00022741"/>
    </source>
</evidence>
<comment type="function">
    <text evidence="10">Catalyzes the transfer of pyrophosphate from adenosine triphosphate (ATP) to 6-hydroxymethyl-7,8-dihydropterin, an enzymatic step in folate biosynthesis pathway.</text>
</comment>
<dbReference type="Gene3D" id="3.30.70.560">
    <property type="entry name" value="7,8-Dihydro-6-hydroxymethylpterin-pyrophosphokinase HPPK"/>
    <property type="match status" value="1"/>
</dbReference>
<dbReference type="InterPro" id="IPR035907">
    <property type="entry name" value="Hppk_sf"/>
</dbReference>
<dbReference type="PROSITE" id="PS00794">
    <property type="entry name" value="HPPK"/>
    <property type="match status" value="1"/>
</dbReference>
<dbReference type="EC" id="2.7.6.3" evidence="3"/>
<comment type="caution">
    <text evidence="14">The sequence shown here is derived from an EMBL/GenBank/DDBJ whole genome shotgun (WGS) entry which is preliminary data.</text>
</comment>
<dbReference type="GO" id="GO:0005524">
    <property type="term" value="F:ATP binding"/>
    <property type="evidence" value="ECO:0007669"/>
    <property type="project" value="UniProtKB-KW"/>
</dbReference>
<dbReference type="Proteomes" id="UP000279384">
    <property type="component" value="Unassembled WGS sequence"/>
</dbReference>
<evidence type="ECO:0000256" key="8">
    <source>
        <dbReference type="ARBA" id="ARBA00022840"/>
    </source>
</evidence>
<evidence type="ECO:0000256" key="11">
    <source>
        <dbReference type="ARBA" id="ARBA00029766"/>
    </source>
</evidence>
<dbReference type="UniPathway" id="UPA00077">
    <property type="reaction ID" value="UER00155"/>
</dbReference>
<evidence type="ECO:0000256" key="4">
    <source>
        <dbReference type="ARBA" id="ARBA00016218"/>
    </source>
</evidence>
<dbReference type="GO" id="GO:0003848">
    <property type="term" value="F:2-amino-4-hydroxy-6-hydroxymethyldihydropteridine diphosphokinase activity"/>
    <property type="evidence" value="ECO:0007669"/>
    <property type="project" value="UniProtKB-EC"/>
</dbReference>
<dbReference type="CDD" id="cd00483">
    <property type="entry name" value="HPPK"/>
    <property type="match status" value="1"/>
</dbReference>
<dbReference type="InterPro" id="IPR000550">
    <property type="entry name" value="Hppk"/>
</dbReference>
<comment type="pathway">
    <text evidence="1">Cofactor biosynthesis; tetrahydrofolate biosynthesis; 2-amino-4-hydroxy-6-hydroxymethyl-7,8-dihydropteridine diphosphate from 7,8-dihydroneopterin triphosphate: step 4/4.</text>
</comment>
<proteinExistence type="inferred from homology"/>
<dbReference type="NCBIfam" id="TIGR01498">
    <property type="entry name" value="folK"/>
    <property type="match status" value="1"/>
</dbReference>
<keyword evidence="9" id="KW-0289">Folate biosynthesis</keyword>
<dbReference type="PANTHER" id="PTHR43071">
    <property type="entry name" value="2-AMINO-4-HYDROXY-6-HYDROXYMETHYLDIHYDROPTERIDINE PYROPHOSPHOKINASE"/>
    <property type="match status" value="1"/>
</dbReference>
<organism evidence="14 15">
    <name type="scientific">Vogesella indigofera</name>
    <name type="common">Pseudomonas indigofera</name>
    <dbReference type="NCBI Taxonomy" id="45465"/>
    <lineage>
        <taxon>Bacteria</taxon>
        <taxon>Pseudomonadati</taxon>
        <taxon>Pseudomonadota</taxon>
        <taxon>Betaproteobacteria</taxon>
        <taxon>Neisseriales</taxon>
        <taxon>Chromobacteriaceae</taxon>
        <taxon>Vogesella</taxon>
    </lineage>
</organism>
<keyword evidence="7 14" id="KW-0418">Kinase</keyword>
<keyword evidence="5" id="KW-0808">Transferase</keyword>
<feature type="domain" description="7,8-dihydro-6-hydroxymethylpterin-pyrophosphokinase" evidence="13">
    <location>
        <begin position="88"/>
        <end position="99"/>
    </location>
</feature>
<dbReference type="PANTHER" id="PTHR43071:SF1">
    <property type="entry name" value="2-AMINO-4-HYDROXY-6-HYDROXYMETHYLDIHYDROPTERIDINE PYROPHOSPHOKINASE"/>
    <property type="match status" value="1"/>
</dbReference>
<name>A0A495B9B9_VOGIN</name>
<sequence>MTLAVIALGSNLENPVQQVEAALQRLAALPATRLVRRSACYRTAPVGFADQPDFINAVCEVDTSLDAEALLAQLLQLEQDFGRVRSFRNAPRVLDLDLLLMDGVTRDSEFLTLPHPRMHERAFVMLPLAEMAPERQLPQGRVSDIAAALDGSGVSRLPRSK</sequence>
<keyword evidence="8" id="KW-0067">ATP-binding</keyword>
<dbReference type="SUPFAM" id="SSF55083">
    <property type="entry name" value="6-hydroxymethyl-7,8-dihydropterin pyrophosphokinase, HPPK"/>
    <property type="match status" value="1"/>
</dbReference>
<evidence type="ECO:0000259" key="13">
    <source>
        <dbReference type="PROSITE" id="PS00794"/>
    </source>
</evidence>
<evidence type="ECO:0000256" key="12">
    <source>
        <dbReference type="ARBA" id="ARBA00033413"/>
    </source>
</evidence>
<keyword evidence="6" id="KW-0547">Nucleotide-binding</keyword>
<accession>A0A495B9B9</accession>
<evidence type="ECO:0000256" key="5">
    <source>
        <dbReference type="ARBA" id="ARBA00022679"/>
    </source>
</evidence>
<dbReference type="AlphaFoldDB" id="A0A495B9B9"/>
<dbReference type="EMBL" id="RBID01000016">
    <property type="protein sequence ID" value="RKQ57083.1"/>
    <property type="molecule type" value="Genomic_DNA"/>
</dbReference>
<evidence type="ECO:0000256" key="1">
    <source>
        <dbReference type="ARBA" id="ARBA00005051"/>
    </source>
</evidence>
<gene>
    <name evidence="14" type="ORF">C8E02_2540</name>
</gene>
<dbReference type="RefSeq" id="WP_120811137.1">
    <property type="nucleotide sequence ID" value="NZ_RBID01000016.1"/>
</dbReference>
<dbReference type="GO" id="GO:0016301">
    <property type="term" value="F:kinase activity"/>
    <property type="evidence" value="ECO:0007669"/>
    <property type="project" value="UniProtKB-KW"/>
</dbReference>
<evidence type="ECO:0000313" key="14">
    <source>
        <dbReference type="EMBL" id="RKQ57083.1"/>
    </source>
</evidence>
<reference evidence="14 15" key="1">
    <citation type="submission" date="2018-10" db="EMBL/GenBank/DDBJ databases">
        <title>Genomic Encyclopedia of Type Strains, Phase IV (KMG-IV): sequencing the most valuable type-strain genomes for metagenomic binning, comparative biology and taxonomic classification.</title>
        <authorList>
            <person name="Goeker M."/>
        </authorList>
    </citation>
    <scope>NUCLEOTIDE SEQUENCE [LARGE SCALE GENOMIC DNA]</scope>
    <source>
        <strain evidence="14 15">DSM 3303</strain>
    </source>
</reference>
<evidence type="ECO:0000256" key="2">
    <source>
        <dbReference type="ARBA" id="ARBA00005810"/>
    </source>
</evidence>
<evidence type="ECO:0000256" key="9">
    <source>
        <dbReference type="ARBA" id="ARBA00022909"/>
    </source>
</evidence>
<evidence type="ECO:0000256" key="10">
    <source>
        <dbReference type="ARBA" id="ARBA00029409"/>
    </source>
</evidence>
<comment type="similarity">
    <text evidence="2">Belongs to the HPPK family.</text>
</comment>